<dbReference type="Gene3D" id="2.120.10.80">
    <property type="entry name" value="Kelch-type beta propeller"/>
    <property type="match status" value="1"/>
</dbReference>
<evidence type="ECO:0000256" key="1">
    <source>
        <dbReference type="SAM" id="MobiDB-lite"/>
    </source>
</evidence>
<sequence>MSSKVKTQKQQSPEPQPFQITSLPDDILIDIVARVPRSYYPTISLVSKSFSSLVASPELYTRRSLLGCTEHCVYVVMGDNHLYFLHNNRLVLIQSLSRMPFSASYVAENSKIYMVDGCYDGKIEIHCIDCISHKMHPISNIPKLMVSTVQAGIIDGKIFIVGDNLTDDKQKGSSRVVVLDTKTQVWESVLIKPDMRVGYLWFDPVVMEDKMYMKDDDKSFVYGPKENKWEQDEMLNSKRWKGACVVEDVLYYHDTKENMLRAYDPKHKCWKVVIGLADLLPKMASSLCSKTVNYGGKLAIFFNTNCDVSEITNEIWCAEIALERRLGEEIWGEMQWCEVVLSGGSSYIRKCLAVTV</sequence>
<dbReference type="Pfam" id="PF00646">
    <property type="entry name" value="F-box"/>
    <property type="match status" value="1"/>
</dbReference>
<proteinExistence type="predicted"/>
<evidence type="ECO:0000313" key="3">
    <source>
        <dbReference type="EMBL" id="CAA7029661.1"/>
    </source>
</evidence>
<evidence type="ECO:0000313" key="4">
    <source>
        <dbReference type="Proteomes" id="UP000467841"/>
    </source>
</evidence>
<dbReference type="PANTHER" id="PTHR24414:SF184">
    <property type="entry name" value="GALACTOSE OXIDASE_KELCH REPEAT SUPERFAMILY PROTEIN"/>
    <property type="match status" value="1"/>
</dbReference>
<dbReference type="InterPro" id="IPR015915">
    <property type="entry name" value="Kelch-typ_b-propeller"/>
</dbReference>
<dbReference type="CDD" id="cd22152">
    <property type="entry name" value="F-box_AtAFR-like"/>
    <property type="match status" value="1"/>
</dbReference>
<dbReference type="AlphaFoldDB" id="A0A6D2IP28"/>
<dbReference type="EMBL" id="CACVBM020001085">
    <property type="protein sequence ID" value="CAA7029661.1"/>
    <property type="molecule type" value="Genomic_DNA"/>
</dbReference>
<comment type="caution">
    <text evidence="3">The sequence shown here is derived from an EMBL/GenBank/DDBJ whole genome shotgun (WGS) entry which is preliminary data.</text>
</comment>
<dbReference type="SUPFAM" id="SSF81383">
    <property type="entry name" value="F-box domain"/>
    <property type="match status" value="1"/>
</dbReference>
<dbReference type="Pfam" id="PF25210">
    <property type="entry name" value="Kelch_FKB95"/>
    <property type="match status" value="1"/>
</dbReference>
<feature type="domain" description="F-box" evidence="2">
    <location>
        <begin position="17"/>
        <end position="63"/>
    </location>
</feature>
<name>A0A6D2IP28_9BRAS</name>
<keyword evidence="4" id="KW-1185">Reference proteome</keyword>
<dbReference type="PANTHER" id="PTHR24414">
    <property type="entry name" value="F-BOX/KELCH-REPEAT PROTEIN SKIP4"/>
    <property type="match status" value="1"/>
</dbReference>
<dbReference type="InterPro" id="IPR001810">
    <property type="entry name" value="F-box_dom"/>
</dbReference>
<dbReference type="PROSITE" id="PS50181">
    <property type="entry name" value="FBOX"/>
    <property type="match status" value="1"/>
</dbReference>
<accession>A0A6D2IP28</accession>
<evidence type="ECO:0000259" key="2">
    <source>
        <dbReference type="PROSITE" id="PS50181"/>
    </source>
</evidence>
<protein>
    <recommendedName>
        <fullName evidence="2">F-box domain-containing protein</fullName>
    </recommendedName>
</protein>
<gene>
    <name evidence="3" type="ORF">MERR_LOCUS16896</name>
</gene>
<feature type="region of interest" description="Disordered" evidence="1">
    <location>
        <begin position="1"/>
        <end position="20"/>
    </location>
</feature>
<dbReference type="SMART" id="SM00256">
    <property type="entry name" value="FBOX"/>
    <property type="match status" value="1"/>
</dbReference>
<dbReference type="OrthoDB" id="1110934at2759"/>
<dbReference type="InterPro" id="IPR036047">
    <property type="entry name" value="F-box-like_dom_sf"/>
</dbReference>
<dbReference type="Proteomes" id="UP000467841">
    <property type="component" value="Unassembled WGS sequence"/>
</dbReference>
<dbReference type="InterPro" id="IPR050354">
    <property type="entry name" value="F-box/kelch-repeat_ARATH"/>
</dbReference>
<dbReference type="SUPFAM" id="SSF117281">
    <property type="entry name" value="Kelch motif"/>
    <property type="match status" value="1"/>
</dbReference>
<reference evidence="3" key="1">
    <citation type="submission" date="2020-01" db="EMBL/GenBank/DDBJ databases">
        <authorList>
            <person name="Mishra B."/>
        </authorList>
    </citation>
    <scope>NUCLEOTIDE SEQUENCE [LARGE SCALE GENOMIC DNA]</scope>
</reference>
<dbReference type="InterPro" id="IPR057499">
    <property type="entry name" value="Kelch_FKB95"/>
</dbReference>
<organism evidence="3 4">
    <name type="scientific">Microthlaspi erraticum</name>
    <dbReference type="NCBI Taxonomy" id="1685480"/>
    <lineage>
        <taxon>Eukaryota</taxon>
        <taxon>Viridiplantae</taxon>
        <taxon>Streptophyta</taxon>
        <taxon>Embryophyta</taxon>
        <taxon>Tracheophyta</taxon>
        <taxon>Spermatophyta</taxon>
        <taxon>Magnoliopsida</taxon>
        <taxon>eudicotyledons</taxon>
        <taxon>Gunneridae</taxon>
        <taxon>Pentapetalae</taxon>
        <taxon>rosids</taxon>
        <taxon>malvids</taxon>
        <taxon>Brassicales</taxon>
        <taxon>Brassicaceae</taxon>
        <taxon>Coluteocarpeae</taxon>
        <taxon>Microthlaspi</taxon>
    </lineage>
</organism>